<reference evidence="1 2" key="2">
    <citation type="journal article" date="2016" name="Genome Announc.">
        <title>Draft Genome Sequence of the N2-Fixing Cyanobacterium Nostoc piscinale CENA21, Isolated from the Brazilian Amazon Floodplain.</title>
        <authorList>
            <person name="Leao T."/>
            <person name="Guimaraes P.I."/>
            <person name="de Melo A.G."/>
            <person name="Ramos R.T."/>
            <person name="Leao P.N."/>
            <person name="Silva A."/>
            <person name="Fiore M.F."/>
            <person name="Schneider M.P."/>
        </authorList>
    </citation>
    <scope>NUCLEOTIDE SEQUENCE [LARGE SCALE GENOMIC DNA]</scope>
    <source>
        <strain evidence="1 2">CENA21</strain>
    </source>
</reference>
<reference evidence="2" key="1">
    <citation type="submission" date="2015-07" db="EMBL/GenBank/DDBJ databases">
        <title>Genome Of Nitrogen-Fixing Cyanobacterium Nostoc piscinale CENA21 From Solimoes/Amazon River Floodplain Sediments And Comparative Genomics To Uncover Biosynthetic Natural Products Potential.</title>
        <authorList>
            <person name="Leao T.F."/>
            <person name="Leao P.N."/>
            <person name="Guimaraes P.I."/>
            <person name="de Melo A.G.C."/>
            <person name="Ramos R.T.J."/>
            <person name="Silva A."/>
            <person name="Fiore M.F."/>
            <person name="Schneider M.P.C."/>
        </authorList>
    </citation>
    <scope>NUCLEOTIDE SEQUENCE [LARGE SCALE GENOMIC DNA]</scope>
    <source>
        <strain evidence="2">CENA21</strain>
    </source>
</reference>
<dbReference type="KEGG" id="npz:ACX27_09040"/>
<sequence>MPNLSTPVLWYPGQTEVDLQEEIDLMLVRTKWTSSFLKGEIQADTFLDFLNEQGYDVFDLADDWGLGDGITS</sequence>
<proteinExistence type="predicted"/>
<evidence type="ECO:0000313" key="1">
    <source>
        <dbReference type="EMBL" id="ALF52963.1"/>
    </source>
</evidence>
<dbReference type="Proteomes" id="UP000062645">
    <property type="component" value="Chromosome"/>
</dbReference>
<protein>
    <submittedName>
        <fullName evidence="1">Uncharacterized protein</fullName>
    </submittedName>
</protein>
<dbReference type="RefSeq" id="WP_062291168.1">
    <property type="nucleotide sequence ID" value="NZ_CP012036.1"/>
</dbReference>
<accession>A0A0M3V4Y9</accession>
<dbReference type="STRING" id="224013.ACX27_09040"/>
<name>A0A0M3V4Y9_9NOSO</name>
<dbReference type="EMBL" id="CP012036">
    <property type="protein sequence ID" value="ALF52963.1"/>
    <property type="molecule type" value="Genomic_DNA"/>
</dbReference>
<keyword evidence="2" id="KW-1185">Reference proteome</keyword>
<organism evidence="1 2">
    <name type="scientific">Nostoc piscinale CENA21</name>
    <dbReference type="NCBI Taxonomy" id="224013"/>
    <lineage>
        <taxon>Bacteria</taxon>
        <taxon>Bacillati</taxon>
        <taxon>Cyanobacteriota</taxon>
        <taxon>Cyanophyceae</taxon>
        <taxon>Nostocales</taxon>
        <taxon>Nostocaceae</taxon>
        <taxon>Nostoc</taxon>
    </lineage>
</organism>
<dbReference type="PATRIC" id="fig|224013.5.peg.2194"/>
<gene>
    <name evidence="1" type="ORF">ACX27_09040</name>
</gene>
<dbReference type="AlphaFoldDB" id="A0A0M3V4Y9"/>
<dbReference type="OrthoDB" id="490917at2"/>
<evidence type="ECO:0000313" key="2">
    <source>
        <dbReference type="Proteomes" id="UP000062645"/>
    </source>
</evidence>